<evidence type="ECO:0000256" key="1">
    <source>
        <dbReference type="SAM" id="SignalP"/>
    </source>
</evidence>
<sequence length="146" mass="16374">MWGKLLTVIGRKMAALSLGLVMSQLVVRGSAVKVLSQPGNTVEFPCDYSYEDHQDIPQLSVQWRGPSNTLLCHYIKHKVFRNCTQGYSLDYTPRKITLSITEVRTQDFGSHVCSVSKRHEFTDFSIELAAKTGELVCLYCLILASS</sequence>
<dbReference type="PROSITE" id="PS50835">
    <property type="entry name" value="IG_LIKE"/>
    <property type="match status" value="1"/>
</dbReference>
<feature type="signal peptide" evidence="1">
    <location>
        <begin position="1"/>
        <end position="31"/>
    </location>
</feature>
<accession>A0A061A599</accession>
<evidence type="ECO:0000259" key="2">
    <source>
        <dbReference type="PROSITE" id="PS50835"/>
    </source>
</evidence>
<dbReference type="SUPFAM" id="SSF48726">
    <property type="entry name" value="Immunoglobulin"/>
    <property type="match status" value="1"/>
</dbReference>
<proteinExistence type="predicted"/>
<reference evidence="3" key="2">
    <citation type="submission" date="2014-03" db="EMBL/GenBank/DDBJ databases">
        <authorList>
            <person name="Genoscope - CEA"/>
        </authorList>
    </citation>
    <scope>NUCLEOTIDE SEQUENCE</scope>
</reference>
<dbReference type="AlphaFoldDB" id="A0A061A599"/>
<reference evidence="3" key="1">
    <citation type="journal article" date="2014" name="Nat. Commun.">
        <title>The rainbow trout genome provides novel insights into evolution after whole-genome duplication in vertebrates.</title>
        <authorList>
            <person name="Berthelot C."/>
            <person name="Brunet F."/>
            <person name="Chalopin D."/>
            <person name="Juanchich A."/>
            <person name="Bernard M."/>
            <person name="Noel B."/>
            <person name="Bento P."/>
            <person name="Da Silva C."/>
            <person name="Labadie K."/>
            <person name="Alberti A."/>
            <person name="Aury J.M."/>
            <person name="Louis A."/>
            <person name="Dehais P."/>
            <person name="Bardou P."/>
            <person name="Montfort J."/>
            <person name="Klopp C."/>
            <person name="Cabau C."/>
            <person name="Gaspin C."/>
            <person name="Thorgaard G.H."/>
            <person name="Boussaha M."/>
            <person name="Quillet E."/>
            <person name="Guyomard R."/>
            <person name="Galiana D."/>
            <person name="Bobe J."/>
            <person name="Volff J.N."/>
            <person name="Genet C."/>
            <person name="Wincker P."/>
            <person name="Jaillon O."/>
            <person name="Roest Crollius H."/>
            <person name="Guiguen Y."/>
        </authorList>
    </citation>
    <scope>NUCLEOTIDE SEQUENCE [LARGE SCALE GENOMIC DNA]</scope>
</reference>
<dbReference type="PaxDb" id="8022-A0A061A599"/>
<name>A0A061A599_ONCMY</name>
<gene>
    <name evidence="3" type="ORF">GSONMT00035637001</name>
</gene>
<dbReference type="Proteomes" id="UP000193380">
    <property type="component" value="Unassembled WGS sequence"/>
</dbReference>
<dbReference type="InterPro" id="IPR036179">
    <property type="entry name" value="Ig-like_dom_sf"/>
</dbReference>
<evidence type="ECO:0000313" key="4">
    <source>
        <dbReference type="Proteomes" id="UP000193380"/>
    </source>
</evidence>
<keyword evidence="1" id="KW-0732">Signal</keyword>
<feature type="domain" description="Ig-like" evidence="2">
    <location>
        <begin position="39"/>
        <end position="129"/>
    </location>
</feature>
<organism evidence="3 4">
    <name type="scientific">Oncorhynchus mykiss</name>
    <name type="common">Rainbow trout</name>
    <name type="synonym">Salmo gairdneri</name>
    <dbReference type="NCBI Taxonomy" id="8022"/>
    <lineage>
        <taxon>Eukaryota</taxon>
        <taxon>Metazoa</taxon>
        <taxon>Chordata</taxon>
        <taxon>Craniata</taxon>
        <taxon>Vertebrata</taxon>
        <taxon>Euteleostomi</taxon>
        <taxon>Actinopterygii</taxon>
        <taxon>Neopterygii</taxon>
        <taxon>Teleostei</taxon>
        <taxon>Protacanthopterygii</taxon>
        <taxon>Salmoniformes</taxon>
        <taxon>Salmonidae</taxon>
        <taxon>Salmoninae</taxon>
        <taxon>Oncorhynchus</taxon>
    </lineage>
</organism>
<dbReference type="EMBL" id="FR973839">
    <property type="protein sequence ID" value="CDR18010.1"/>
    <property type="molecule type" value="Genomic_DNA"/>
</dbReference>
<evidence type="ECO:0000313" key="3">
    <source>
        <dbReference type="EMBL" id="CDR18010.1"/>
    </source>
</evidence>
<protein>
    <recommendedName>
        <fullName evidence="2">Ig-like domain-containing protein</fullName>
    </recommendedName>
</protein>
<dbReference type="InterPro" id="IPR013783">
    <property type="entry name" value="Ig-like_fold"/>
</dbReference>
<dbReference type="InterPro" id="IPR007110">
    <property type="entry name" value="Ig-like_dom"/>
</dbReference>
<dbReference type="Gene3D" id="2.60.40.10">
    <property type="entry name" value="Immunoglobulins"/>
    <property type="match status" value="1"/>
</dbReference>
<feature type="chain" id="PRO_5001598417" description="Ig-like domain-containing protein" evidence="1">
    <location>
        <begin position="32"/>
        <end position="146"/>
    </location>
</feature>